<keyword evidence="2" id="KW-1185">Reference proteome</keyword>
<organism evidence="1 2">
    <name type="scientific">Cymbomonas tetramitiformis</name>
    <dbReference type="NCBI Taxonomy" id="36881"/>
    <lineage>
        <taxon>Eukaryota</taxon>
        <taxon>Viridiplantae</taxon>
        <taxon>Chlorophyta</taxon>
        <taxon>Pyramimonadophyceae</taxon>
        <taxon>Pyramimonadales</taxon>
        <taxon>Pyramimonadaceae</taxon>
        <taxon>Cymbomonas</taxon>
    </lineage>
</organism>
<proteinExistence type="predicted"/>
<dbReference type="AlphaFoldDB" id="A0AAE0FTA1"/>
<protein>
    <submittedName>
        <fullName evidence="1">Uncharacterized protein</fullName>
    </submittedName>
</protein>
<gene>
    <name evidence="1" type="ORF">CYMTET_26115</name>
</gene>
<evidence type="ECO:0000313" key="1">
    <source>
        <dbReference type="EMBL" id="KAK3265193.1"/>
    </source>
</evidence>
<evidence type="ECO:0000313" key="2">
    <source>
        <dbReference type="Proteomes" id="UP001190700"/>
    </source>
</evidence>
<reference evidence="1 2" key="1">
    <citation type="journal article" date="2015" name="Genome Biol. Evol.">
        <title>Comparative Genomics of a Bacterivorous Green Alga Reveals Evolutionary Causalities and Consequences of Phago-Mixotrophic Mode of Nutrition.</title>
        <authorList>
            <person name="Burns J.A."/>
            <person name="Paasch A."/>
            <person name="Narechania A."/>
            <person name="Kim E."/>
        </authorList>
    </citation>
    <scope>NUCLEOTIDE SEQUENCE [LARGE SCALE GENOMIC DNA]</scope>
    <source>
        <strain evidence="1 2">PLY_AMNH</strain>
    </source>
</reference>
<sequence length="77" mass="8113">MTGLLGVGGLTVLVCWVGRTGLLDVGGWLLWGGQTDVTGGASGMGTACGWRGLQVGQEWWGLRDGQGYRGFQGVQEW</sequence>
<accession>A0AAE0FTA1</accession>
<name>A0AAE0FTA1_9CHLO</name>
<dbReference type="EMBL" id="LGRX02014080">
    <property type="protein sequence ID" value="KAK3265193.1"/>
    <property type="molecule type" value="Genomic_DNA"/>
</dbReference>
<comment type="caution">
    <text evidence="1">The sequence shown here is derived from an EMBL/GenBank/DDBJ whole genome shotgun (WGS) entry which is preliminary data.</text>
</comment>
<dbReference type="Proteomes" id="UP001190700">
    <property type="component" value="Unassembled WGS sequence"/>
</dbReference>